<name>A0A401JB15_9PROT</name>
<keyword evidence="2" id="KW-1185">Reference proteome</keyword>
<dbReference type="EMBL" id="BGOW01000003">
    <property type="protein sequence ID" value="GBL44865.1"/>
    <property type="molecule type" value="Genomic_DNA"/>
</dbReference>
<evidence type="ECO:0000313" key="2">
    <source>
        <dbReference type="Proteomes" id="UP000286806"/>
    </source>
</evidence>
<evidence type="ECO:0000313" key="1">
    <source>
        <dbReference type="EMBL" id="GBL44865.1"/>
    </source>
</evidence>
<dbReference type="AlphaFoldDB" id="A0A401JB15"/>
<organism evidence="1 2">
    <name type="scientific">Sulfuriferula multivorans</name>
    <dbReference type="NCBI Taxonomy" id="1559896"/>
    <lineage>
        <taxon>Bacteria</taxon>
        <taxon>Pseudomonadati</taxon>
        <taxon>Pseudomonadota</taxon>
        <taxon>Betaproteobacteria</taxon>
        <taxon>Nitrosomonadales</taxon>
        <taxon>Sulfuricellaceae</taxon>
        <taxon>Sulfuriferula</taxon>
    </lineage>
</organism>
<accession>A0A401JB15</accession>
<reference evidence="1 2" key="1">
    <citation type="journal article" date="2019" name="Front. Microbiol.">
        <title>Genomes of Neutrophilic Sulfur-Oxidizing Chemolithoautotrophs Representing 9 Proteobacterial Species From 8 Genera.</title>
        <authorList>
            <person name="Watanabe T."/>
            <person name="Kojima H."/>
            <person name="Umezawa K."/>
            <person name="Hori C."/>
            <person name="Takasuka T.E."/>
            <person name="Kato Y."/>
            <person name="Fukui M."/>
        </authorList>
    </citation>
    <scope>NUCLEOTIDE SEQUENCE [LARGE SCALE GENOMIC DNA]</scope>
    <source>
        <strain evidence="1 2">TTN</strain>
    </source>
</reference>
<sequence>MAMSATLFHLLNRRWQGFILLACFLLKYCPSRKVHPVFMQTQLNEEI</sequence>
<dbReference type="Proteomes" id="UP000286806">
    <property type="component" value="Unassembled WGS sequence"/>
</dbReference>
<comment type="caution">
    <text evidence="1">The sequence shown here is derived from an EMBL/GenBank/DDBJ whole genome shotgun (WGS) entry which is preliminary data.</text>
</comment>
<protein>
    <submittedName>
        <fullName evidence="1">Uncharacterized protein</fullName>
    </submittedName>
</protein>
<gene>
    <name evidence="1" type="ORF">SFMTTN_0666</name>
</gene>
<proteinExistence type="predicted"/>